<gene>
    <name evidence="2" type="ORF">Tci_835358</name>
</gene>
<organism evidence="2">
    <name type="scientific">Tanacetum cinerariifolium</name>
    <name type="common">Dalmatian daisy</name>
    <name type="synonym">Chrysanthemum cinerariifolium</name>
    <dbReference type="NCBI Taxonomy" id="118510"/>
    <lineage>
        <taxon>Eukaryota</taxon>
        <taxon>Viridiplantae</taxon>
        <taxon>Streptophyta</taxon>
        <taxon>Embryophyta</taxon>
        <taxon>Tracheophyta</taxon>
        <taxon>Spermatophyta</taxon>
        <taxon>Magnoliopsida</taxon>
        <taxon>eudicotyledons</taxon>
        <taxon>Gunneridae</taxon>
        <taxon>Pentapetalae</taxon>
        <taxon>asterids</taxon>
        <taxon>campanulids</taxon>
        <taxon>Asterales</taxon>
        <taxon>Asteraceae</taxon>
        <taxon>Asteroideae</taxon>
        <taxon>Anthemideae</taxon>
        <taxon>Anthemidinae</taxon>
        <taxon>Tanacetum</taxon>
    </lineage>
</organism>
<feature type="domain" description="DUF4283" evidence="1">
    <location>
        <begin position="68"/>
        <end position="106"/>
    </location>
</feature>
<evidence type="ECO:0000259" key="1">
    <source>
        <dbReference type="Pfam" id="PF14111"/>
    </source>
</evidence>
<dbReference type="EMBL" id="BKCJ010997743">
    <property type="protein sequence ID" value="GFC63388.1"/>
    <property type="molecule type" value="Genomic_DNA"/>
</dbReference>
<sequence>RKKFQVDVSNSSPLVSPSTTINVPRELNSINVAATFGVPLSTVGDLHKLINDIEAGETWAENDYDEFQRFFFFKFDSRAGLEAVLEGGPWLIRKSPIILKKLSMDTRLLNEELTRIPILVKLHDAPI</sequence>
<name>A0A699QBD2_TANCI</name>
<reference evidence="2" key="1">
    <citation type="journal article" date="2019" name="Sci. Rep.">
        <title>Draft genome of Tanacetum cinerariifolium, the natural source of mosquito coil.</title>
        <authorList>
            <person name="Yamashiro T."/>
            <person name="Shiraishi A."/>
            <person name="Satake H."/>
            <person name="Nakayama K."/>
        </authorList>
    </citation>
    <scope>NUCLEOTIDE SEQUENCE</scope>
</reference>
<dbReference type="Pfam" id="PF14111">
    <property type="entry name" value="DUF4283"/>
    <property type="match status" value="1"/>
</dbReference>
<evidence type="ECO:0000313" key="2">
    <source>
        <dbReference type="EMBL" id="GFC63388.1"/>
    </source>
</evidence>
<accession>A0A699QBD2</accession>
<comment type="caution">
    <text evidence="2">The sequence shown here is derived from an EMBL/GenBank/DDBJ whole genome shotgun (WGS) entry which is preliminary data.</text>
</comment>
<dbReference type="AlphaFoldDB" id="A0A699QBD2"/>
<proteinExistence type="predicted"/>
<dbReference type="InterPro" id="IPR025558">
    <property type="entry name" value="DUF4283"/>
</dbReference>
<feature type="non-terminal residue" evidence="2">
    <location>
        <position position="1"/>
    </location>
</feature>
<protein>
    <recommendedName>
        <fullName evidence="1">DUF4283 domain-containing protein</fullName>
    </recommendedName>
</protein>